<sequence>MNPQLLLQDSASFRRTVVMMVLIAILLFDWQPDSRLLSAPARRREDDRPLPEDGSEVAAPAARTPRAAHLVESPPRPLPGVRQAARRRPGRHG</sequence>
<evidence type="ECO:0000313" key="2">
    <source>
        <dbReference type="EMBL" id="KFA87491.1"/>
    </source>
</evidence>
<dbReference type="RefSeq" id="WP_152622766.1">
    <property type="nucleotide sequence ID" value="NZ_JPMI01000378.1"/>
</dbReference>
<feature type="region of interest" description="Disordered" evidence="1">
    <location>
        <begin position="39"/>
        <end position="93"/>
    </location>
</feature>
<feature type="compositionally biased region" description="Basic and acidic residues" evidence="1">
    <location>
        <begin position="42"/>
        <end position="51"/>
    </location>
</feature>
<accession>A0A084SGA6</accession>
<comment type="caution">
    <text evidence="2">The sequence shown here is derived from an EMBL/GenBank/DDBJ whole genome shotgun (WGS) entry which is preliminary data.</text>
</comment>
<dbReference type="AlphaFoldDB" id="A0A084SGA6"/>
<dbReference type="EMBL" id="JPMI01000378">
    <property type="protein sequence ID" value="KFA87491.1"/>
    <property type="molecule type" value="Genomic_DNA"/>
</dbReference>
<feature type="compositionally biased region" description="Low complexity" evidence="1">
    <location>
        <begin position="58"/>
        <end position="68"/>
    </location>
</feature>
<evidence type="ECO:0000256" key="1">
    <source>
        <dbReference type="SAM" id="MobiDB-lite"/>
    </source>
</evidence>
<name>A0A084SGA6_9BACT</name>
<organism evidence="2 3">
    <name type="scientific">Archangium violaceum Cb vi76</name>
    <dbReference type="NCBI Taxonomy" id="1406225"/>
    <lineage>
        <taxon>Bacteria</taxon>
        <taxon>Pseudomonadati</taxon>
        <taxon>Myxococcota</taxon>
        <taxon>Myxococcia</taxon>
        <taxon>Myxococcales</taxon>
        <taxon>Cystobacterineae</taxon>
        <taxon>Archangiaceae</taxon>
        <taxon>Archangium</taxon>
    </lineage>
</organism>
<gene>
    <name evidence="2" type="ORF">Q664_48395</name>
</gene>
<feature type="compositionally biased region" description="Basic residues" evidence="1">
    <location>
        <begin position="84"/>
        <end position="93"/>
    </location>
</feature>
<proteinExistence type="predicted"/>
<evidence type="ECO:0000313" key="3">
    <source>
        <dbReference type="Proteomes" id="UP000028547"/>
    </source>
</evidence>
<reference evidence="2 3" key="1">
    <citation type="submission" date="2014-07" db="EMBL/GenBank/DDBJ databases">
        <title>Draft Genome Sequence of Gephyronic Acid Producer, Cystobacter violaceus Strain Cb vi76.</title>
        <authorList>
            <person name="Stevens D.C."/>
            <person name="Young J."/>
            <person name="Carmichael R."/>
            <person name="Tan J."/>
            <person name="Taylor R.E."/>
        </authorList>
    </citation>
    <scope>NUCLEOTIDE SEQUENCE [LARGE SCALE GENOMIC DNA]</scope>
    <source>
        <strain evidence="2 3">Cb vi76</strain>
    </source>
</reference>
<dbReference type="Proteomes" id="UP000028547">
    <property type="component" value="Unassembled WGS sequence"/>
</dbReference>
<protein>
    <submittedName>
        <fullName evidence="2">Uncharacterized protein</fullName>
    </submittedName>
</protein>